<sequence length="196" mass="23307">MGDIAILKEMFQDTAIVSLEECKHKKQVTLEEPGPPKYEVTLYEMPNENEVIIIKADAFKSPNTVFKGKHGECRRSDFVIIADWKNFKVIVFIEMKRRQAENSYIITQIKGSECFVAYCREIGRKFWNKPDFLSNYEYRFVSTRDISISKSSTRDKTKQQEINNTPEKMRKLSSRDYLQFYKLVYPDIYEYKNNRF</sequence>
<evidence type="ECO:0000313" key="2">
    <source>
        <dbReference type="Proteomes" id="UP001525890"/>
    </source>
</evidence>
<protein>
    <recommendedName>
        <fullName evidence="3">Type I restriction enzyme R protein N-terminal domain-containing protein</fullName>
    </recommendedName>
</protein>
<gene>
    <name evidence="1" type="ORF">NG799_14040</name>
</gene>
<name>A0ABT2MSF1_9CYAN</name>
<proteinExistence type="predicted"/>
<keyword evidence="2" id="KW-1185">Reference proteome</keyword>
<reference evidence="1 2" key="1">
    <citation type="journal article" date="2022" name="Front. Microbiol.">
        <title>High genomic differentiation and limited gene flow indicate recent cryptic speciation within the genus Laspinema (cyanobacteria).</title>
        <authorList>
            <person name="Stanojkovic A."/>
            <person name="Skoupy S."/>
            <person name="Skaloud P."/>
            <person name="Dvorak P."/>
        </authorList>
    </citation>
    <scope>NUCLEOTIDE SEQUENCE [LARGE SCALE GENOMIC DNA]</scope>
    <source>
        <strain evidence="1 2">D2a</strain>
    </source>
</reference>
<dbReference type="Proteomes" id="UP001525890">
    <property type="component" value="Unassembled WGS sequence"/>
</dbReference>
<comment type="caution">
    <text evidence="1">The sequence shown here is derived from an EMBL/GenBank/DDBJ whole genome shotgun (WGS) entry which is preliminary data.</text>
</comment>
<dbReference type="EMBL" id="JAMXFF010000019">
    <property type="protein sequence ID" value="MCT7967457.1"/>
    <property type="molecule type" value="Genomic_DNA"/>
</dbReference>
<evidence type="ECO:0008006" key="3">
    <source>
        <dbReference type="Google" id="ProtNLM"/>
    </source>
</evidence>
<accession>A0ABT2MSF1</accession>
<evidence type="ECO:0000313" key="1">
    <source>
        <dbReference type="EMBL" id="MCT7967457.1"/>
    </source>
</evidence>
<dbReference type="RefSeq" id="WP_368007039.1">
    <property type="nucleotide sequence ID" value="NZ_JAMXFF010000019.1"/>
</dbReference>
<organism evidence="1 2">
    <name type="scientific">Laspinema palackyanum D2a</name>
    <dbReference type="NCBI Taxonomy" id="2953684"/>
    <lineage>
        <taxon>Bacteria</taxon>
        <taxon>Bacillati</taxon>
        <taxon>Cyanobacteriota</taxon>
        <taxon>Cyanophyceae</taxon>
        <taxon>Oscillatoriophycideae</taxon>
        <taxon>Oscillatoriales</taxon>
        <taxon>Laspinemataceae</taxon>
        <taxon>Laspinema</taxon>
        <taxon>Laspinema palackyanum</taxon>
    </lineage>
</organism>